<dbReference type="GO" id="GO:0032259">
    <property type="term" value="P:methylation"/>
    <property type="evidence" value="ECO:0007669"/>
    <property type="project" value="UniProtKB-KW"/>
</dbReference>
<dbReference type="EMBL" id="LR134372">
    <property type="protein sequence ID" value="VEG84733.1"/>
    <property type="molecule type" value="Genomic_DNA"/>
</dbReference>
<evidence type="ECO:0000313" key="2">
    <source>
        <dbReference type="Proteomes" id="UP000278157"/>
    </source>
</evidence>
<protein>
    <submittedName>
        <fullName evidence="1">DNA methylase</fullName>
    </submittedName>
</protein>
<name>A0A3S4SSU3_CAMUP</name>
<keyword evidence="1" id="KW-0489">Methyltransferase</keyword>
<dbReference type="Gene3D" id="3.40.50.150">
    <property type="entry name" value="Vaccinia Virus protein VP39"/>
    <property type="match status" value="1"/>
</dbReference>
<evidence type="ECO:0000313" key="1">
    <source>
        <dbReference type="EMBL" id="VEG84733.1"/>
    </source>
</evidence>
<accession>A0A3S4SSU3</accession>
<dbReference type="AlphaFoldDB" id="A0A3S4SSU3"/>
<dbReference type="InterPro" id="IPR029063">
    <property type="entry name" value="SAM-dependent_MTases_sf"/>
</dbReference>
<keyword evidence="1" id="KW-0808">Transferase</keyword>
<sequence length="69" mass="8289">MKWAFNGKFYNLRSIYSTTGIAANLLHRQFIGIEKESEFINLSIKRKNELDTKFEEFKRKIKDLQQTLF</sequence>
<proteinExistence type="predicted"/>
<reference evidence="1 2" key="1">
    <citation type="submission" date="2018-12" db="EMBL/GenBank/DDBJ databases">
        <authorList>
            <consortium name="Pathogen Informatics"/>
        </authorList>
    </citation>
    <scope>NUCLEOTIDE SEQUENCE [LARGE SCALE GENOMIC DNA]</scope>
    <source>
        <strain evidence="1 2">NCTC11541</strain>
    </source>
</reference>
<organism evidence="1 2">
    <name type="scientific">Campylobacter upsaliensis</name>
    <dbReference type="NCBI Taxonomy" id="28080"/>
    <lineage>
        <taxon>Bacteria</taxon>
        <taxon>Pseudomonadati</taxon>
        <taxon>Campylobacterota</taxon>
        <taxon>Epsilonproteobacteria</taxon>
        <taxon>Campylobacterales</taxon>
        <taxon>Campylobacteraceae</taxon>
        <taxon>Campylobacter</taxon>
    </lineage>
</organism>
<gene>
    <name evidence="1" type="ORF">NCTC11541_00770</name>
</gene>
<dbReference type="Proteomes" id="UP000278157">
    <property type="component" value="Chromosome"/>
</dbReference>
<dbReference type="GO" id="GO:0008168">
    <property type="term" value="F:methyltransferase activity"/>
    <property type="evidence" value="ECO:0007669"/>
    <property type="project" value="UniProtKB-KW"/>
</dbReference>